<evidence type="ECO:0000256" key="1">
    <source>
        <dbReference type="SAM" id="SignalP"/>
    </source>
</evidence>
<protein>
    <recommendedName>
        <fullName evidence="4">Lipocalin-like domain-containing protein</fullName>
    </recommendedName>
</protein>
<evidence type="ECO:0000313" key="2">
    <source>
        <dbReference type="EMBL" id="VCU11114.1"/>
    </source>
</evidence>
<feature type="signal peptide" evidence="1">
    <location>
        <begin position="1"/>
        <end position="30"/>
    </location>
</feature>
<keyword evidence="3" id="KW-1185">Reference proteome</keyword>
<dbReference type="EMBL" id="UWOC01000189">
    <property type="protein sequence ID" value="VCU11114.1"/>
    <property type="molecule type" value="Genomic_DNA"/>
</dbReference>
<evidence type="ECO:0008006" key="4">
    <source>
        <dbReference type="Google" id="ProtNLM"/>
    </source>
</evidence>
<dbReference type="RefSeq" id="WP_129611131.1">
    <property type="nucleotide sequence ID" value="NZ_UWOC01000189.1"/>
</dbReference>
<name>A0A447D0T0_9BRAD</name>
<sequence>MQRLGRGVVAMAAMGLVATVASAMGAPVHAADNGLIGKWQIVDAVPGPWVAAKARGNLTEQARRLVETEVTFQAGAVLSKSQGLSCKRARYQTGTYPTDALFRGSLPDGSQDRIARELGLGGVEVPSVDVDCAGGHFTYHFRDRNTALFALDDVIYTLKRR</sequence>
<dbReference type="OrthoDB" id="7959769at2"/>
<dbReference type="AlphaFoldDB" id="A0A447D0T0"/>
<feature type="chain" id="PRO_5018978399" description="Lipocalin-like domain-containing protein" evidence="1">
    <location>
        <begin position="31"/>
        <end position="161"/>
    </location>
</feature>
<organism evidence="2 3">
    <name type="scientific">Rhodoplanes serenus</name>
    <dbReference type="NCBI Taxonomy" id="200615"/>
    <lineage>
        <taxon>Bacteria</taxon>
        <taxon>Pseudomonadati</taxon>
        <taxon>Pseudomonadota</taxon>
        <taxon>Alphaproteobacteria</taxon>
        <taxon>Hyphomicrobiales</taxon>
        <taxon>Nitrobacteraceae</taxon>
        <taxon>Rhodoplanes</taxon>
    </lineage>
</organism>
<accession>A0A447D0T0</accession>
<dbReference type="Proteomes" id="UP000289200">
    <property type="component" value="Unassembled WGS sequence"/>
</dbReference>
<proteinExistence type="predicted"/>
<keyword evidence="1" id="KW-0732">Signal</keyword>
<gene>
    <name evidence="2" type="ORF">RHODGE_RHODGE_04319</name>
</gene>
<evidence type="ECO:0000313" key="3">
    <source>
        <dbReference type="Proteomes" id="UP000289200"/>
    </source>
</evidence>
<comment type="caution">
    <text evidence="2">The sequence shown here is derived from an EMBL/GenBank/DDBJ whole genome shotgun (WGS) entry which is preliminary data.</text>
</comment>
<reference evidence="3" key="1">
    <citation type="submission" date="2018-10" db="EMBL/GenBank/DDBJ databases">
        <authorList>
            <person name="Peiro R."/>
            <person name="Begona"/>
            <person name="Cbmso G."/>
            <person name="Lopez M."/>
            <person name="Gonzalez S."/>
            <person name="Sacristan E."/>
            <person name="Castillo E."/>
        </authorList>
    </citation>
    <scope>NUCLEOTIDE SEQUENCE [LARGE SCALE GENOMIC DNA]</scope>
</reference>